<reference evidence="1" key="1">
    <citation type="submission" date="2017-04" db="EMBL/GenBank/DDBJ databases">
        <title>Population genomics of picophytoplankton unveils novel chromosome hypervariability.</title>
        <authorList>
            <consortium name="DOE Joint Genome Institute"/>
            <person name="Blanc-Mathieu R."/>
            <person name="Krasovec M."/>
            <person name="Hebrard M."/>
            <person name="Yau S."/>
            <person name="Desgranges E."/>
            <person name="Martin J."/>
            <person name="Schackwitz W."/>
            <person name="Kuo A."/>
            <person name="Salin G."/>
            <person name="Donnadieu C."/>
            <person name="Desdevises Y."/>
            <person name="Sanchez-Ferandin S."/>
            <person name="Moreau H."/>
            <person name="Rivals E."/>
            <person name="Grigoriev I.V."/>
            <person name="Grimsley N."/>
            <person name="Eyre-Walker A."/>
            <person name="Piganeau G."/>
        </authorList>
    </citation>
    <scope>NUCLEOTIDE SEQUENCE [LARGE SCALE GENOMIC DNA]</scope>
    <source>
        <strain evidence="1">RCC 1115</strain>
    </source>
</reference>
<dbReference type="Proteomes" id="UP000195557">
    <property type="component" value="Unassembled WGS sequence"/>
</dbReference>
<name>A0A1Y5I3M9_OSTTA</name>
<protein>
    <submittedName>
        <fullName evidence="1">Uncharacterized protein</fullName>
    </submittedName>
</protein>
<accession>A0A1Y5I3M9</accession>
<gene>
    <name evidence="1" type="ORF">BE221DRAFT_142583</name>
</gene>
<sequence>MYTAASGQEFTVWPISFSAPETMWVPVVPVKEEDFATIIPGNLSTYVYNDELSYYGGYRIAKFAVTRKKGGWDCMRHIEIMANGAVPFFPDLQQMPSLTMQHYPKALFHEARKFAGVTFSGGAVTSPASYTLNEDLFDFEEYYKLANKILTFSREHLTTRAMASYILKVVGFVDSSLLHKVLIVTHCVDDYVQDATLHGLKLLLGKRLTDIVPEAHKYAEGVCVPDASSTERYPDYHVSMYMKPWAAQSRANFATKMQNSYGKGFTLWNKLDYGEYGDVDRSDVLKDIQNGSFDIVILSDRFMAVHHQTPEIIETIKKSVPKEKVVMIFGGDGPVASETFEDHIGLAGFFFAREIV</sequence>
<evidence type="ECO:0000313" key="1">
    <source>
        <dbReference type="EMBL" id="OUS41792.1"/>
    </source>
</evidence>
<dbReference type="AlphaFoldDB" id="A0A1Y5I3M9"/>
<organism evidence="1">
    <name type="scientific">Ostreococcus tauri</name>
    <name type="common">Marine green alga</name>
    <dbReference type="NCBI Taxonomy" id="70448"/>
    <lineage>
        <taxon>Eukaryota</taxon>
        <taxon>Viridiplantae</taxon>
        <taxon>Chlorophyta</taxon>
        <taxon>Mamiellophyceae</taxon>
        <taxon>Mamiellales</taxon>
        <taxon>Bathycoccaceae</taxon>
        <taxon>Ostreococcus</taxon>
    </lineage>
</organism>
<dbReference type="EMBL" id="KZ155839">
    <property type="protein sequence ID" value="OUS41792.1"/>
    <property type="molecule type" value="Genomic_DNA"/>
</dbReference>
<proteinExistence type="predicted"/>